<dbReference type="Pfam" id="PF18545">
    <property type="entry name" value="HalOD1"/>
    <property type="match status" value="1"/>
</dbReference>
<dbReference type="AlphaFoldDB" id="A0ABD5WR99"/>
<name>A0ABD5WR99_9EURY</name>
<organism evidence="3 4">
    <name type="scientific">Halorussus caseinilyticus</name>
    <dbReference type="NCBI Taxonomy" id="3034025"/>
    <lineage>
        <taxon>Archaea</taxon>
        <taxon>Methanobacteriati</taxon>
        <taxon>Methanobacteriota</taxon>
        <taxon>Stenosarchaea group</taxon>
        <taxon>Halobacteria</taxon>
        <taxon>Halobacteriales</taxon>
        <taxon>Haladaptataceae</taxon>
        <taxon>Halorussus</taxon>
    </lineage>
</organism>
<comment type="caution">
    <text evidence="3">The sequence shown here is derived from an EMBL/GenBank/DDBJ whole genome shotgun (WGS) entry which is preliminary data.</text>
</comment>
<dbReference type="Proteomes" id="UP001596407">
    <property type="component" value="Unassembled WGS sequence"/>
</dbReference>
<evidence type="ECO:0000313" key="4">
    <source>
        <dbReference type="Proteomes" id="UP001596407"/>
    </source>
</evidence>
<reference evidence="3 4" key="1">
    <citation type="journal article" date="2019" name="Int. J. Syst. Evol. Microbiol.">
        <title>The Global Catalogue of Microorganisms (GCM) 10K type strain sequencing project: providing services to taxonomists for standard genome sequencing and annotation.</title>
        <authorList>
            <consortium name="The Broad Institute Genomics Platform"/>
            <consortium name="The Broad Institute Genome Sequencing Center for Infectious Disease"/>
            <person name="Wu L."/>
            <person name="Ma J."/>
        </authorList>
    </citation>
    <scope>NUCLEOTIDE SEQUENCE [LARGE SCALE GENOMIC DNA]</scope>
    <source>
        <strain evidence="3 4">DT72</strain>
    </source>
</reference>
<dbReference type="GeneID" id="79304274"/>
<feature type="compositionally biased region" description="Polar residues" evidence="1">
    <location>
        <begin position="1"/>
        <end position="11"/>
    </location>
</feature>
<feature type="domain" description="Halobacterial output" evidence="2">
    <location>
        <begin position="24"/>
        <end position="94"/>
    </location>
</feature>
<proteinExistence type="predicted"/>
<protein>
    <submittedName>
        <fullName evidence="3">HalOD1 output domain-containing protein</fullName>
    </submittedName>
</protein>
<accession>A0ABD5WR99</accession>
<feature type="region of interest" description="Disordered" evidence="1">
    <location>
        <begin position="1"/>
        <end position="27"/>
    </location>
</feature>
<gene>
    <name evidence="3" type="ORF">ACFQJ6_21720</name>
</gene>
<dbReference type="RefSeq" id="WP_276279696.1">
    <property type="nucleotide sequence ID" value="NZ_CP119809.1"/>
</dbReference>
<keyword evidence="4" id="KW-1185">Reference proteome</keyword>
<sequence length="98" mass="10734">MAVSTHSTETDATALYRTRHDPTDSEPVSRTLYTALAAVEGVSPSELDLTLYDSVDVDAIDALFRANETADWQFTATVERYEIRIHADGRVAVSSAVE</sequence>
<evidence type="ECO:0000259" key="2">
    <source>
        <dbReference type="Pfam" id="PF18545"/>
    </source>
</evidence>
<evidence type="ECO:0000313" key="3">
    <source>
        <dbReference type="EMBL" id="MFC7082310.1"/>
    </source>
</evidence>
<evidence type="ECO:0000256" key="1">
    <source>
        <dbReference type="SAM" id="MobiDB-lite"/>
    </source>
</evidence>
<dbReference type="InterPro" id="IPR040624">
    <property type="entry name" value="HalOD1"/>
</dbReference>
<dbReference type="EMBL" id="JBHSZH010000005">
    <property type="protein sequence ID" value="MFC7082310.1"/>
    <property type="molecule type" value="Genomic_DNA"/>
</dbReference>